<evidence type="ECO:0000256" key="7">
    <source>
        <dbReference type="ARBA" id="ARBA00023242"/>
    </source>
</evidence>
<feature type="compositionally biased region" description="Polar residues" evidence="8">
    <location>
        <begin position="115"/>
        <end position="139"/>
    </location>
</feature>
<dbReference type="SMART" id="SM00906">
    <property type="entry name" value="Fungal_trans"/>
    <property type="match status" value="1"/>
</dbReference>
<evidence type="ECO:0000259" key="9">
    <source>
        <dbReference type="PROSITE" id="PS50048"/>
    </source>
</evidence>
<gene>
    <name evidence="10" type="ORF">M436DRAFT_36739</name>
</gene>
<keyword evidence="5" id="KW-0238">DNA-binding</keyword>
<dbReference type="GO" id="GO:0005634">
    <property type="term" value="C:nucleus"/>
    <property type="evidence" value="ECO:0007669"/>
    <property type="project" value="UniProtKB-SubCell"/>
</dbReference>
<evidence type="ECO:0000256" key="2">
    <source>
        <dbReference type="ARBA" id="ARBA00022723"/>
    </source>
</evidence>
<protein>
    <recommendedName>
        <fullName evidence="9">Zn(2)-C6 fungal-type domain-containing protein</fullName>
    </recommendedName>
</protein>
<keyword evidence="6" id="KW-0804">Transcription</keyword>
<keyword evidence="4" id="KW-0805">Transcription regulation</keyword>
<dbReference type="CDD" id="cd00067">
    <property type="entry name" value="GAL4"/>
    <property type="match status" value="1"/>
</dbReference>
<evidence type="ECO:0000256" key="4">
    <source>
        <dbReference type="ARBA" id="ARBA00023015"/>
    </source>
</evidence>
<evidence type="ECO:0000256" key="8">
    <source>
        <dbReference type="SAM" id="MobiDB-lite"/>
    </source>
</evidence>
<evidence type="ECO:0000313" key="10">
    <source>
        <dbReference type="EMBL" id="KEQ77759.1"/>
    </source>
</evidence>
<reference evidence="10 11" key="1">
    <citation type="journal article" date="2014" name="BMC Genomics">
        <title>Genome sequencing of four Aureobasidium pullulans varieties: biotechnological potential, stress tolerance, and description of new species.</title>
        <authorList>
            <person name="Gostin Ar C."/>
            <person name="Ohm R.A."/>
            <person name="Kogej T."/>
            <person name="Sonjak S."/>
            <person name="Turk M."/>
            <person name="Zajc J."/>
            <person name="Zalar P."/>
            <person name="Grube M."/>
            <person name="Sun H."/>
            <person name="Han J."/>
            <person name="Sharma A."/>
            <person name="Chiniquy J."/>
            <person name="Ngan C.Y."/>
            <person name="Lipzen A."/>
            <person name="Barry K."/>
            <person name="Grigoriev I.V."/>
            <person name="Gunde-Cimerman N."/>
        </authorList>
    </citation>
    <scope>NUCLEOTIDE SEQUENCE [LARGE SCALE GENOMIC DNA]</scope>
    <source>
        <strain evidence="10 11">CBS 147.97</strain>
    </source>
</reference>
<dbReference type="Pfam" id="PF00172">
    <property type="entry name" value="Zn_clus"/>
    <property type="match status" value="1"/>
</dbReference>
<evidence type="ECO:0000256" key="5">
    <source>
        <dbReference type="ARBA" id="ARBA00023125"/>
    </source>
</evidence>
<dbReference type="InterPro" id="IPR001138">
    <property type="entry name" value="Zn2Cys6_DnaBD"/>
</dbReference>
<proteinExistence type="predicted"/>
<dbReference type="SUPFAM" id="SSF57701">
    <property type="entry name" value="Zn2/Cys6 DNA-binding domain"/>
    <property type="match status" value="1"/>
</dbReference>
<evidence type="ECO:0000256" key="1">
    <source>
        <dbReference type="ARBA" id="ARBA00004123"/>
    </source>
</evidence>
<dbReference type="InterPro" id="IPR051615">
    <property type="entry name" value="Transcr_Regulatory_Elem"/>
</dbReference>
<dbReference type="HOGENOM" id="CLU_007003_5_0_1"/>
<evidence type="ECO:0000256" key="6">
    <source>
        <dbReference type="ARBA" id="ARBA00023163"/>
    </source>
</evidence>
<dbReference type="RefSeq" id="XP_013431912.1">
    <property type="nucleotide sequence ID" value="XM_013576458.1"/>
</dbReference>
<dbReference type="Gene3D" id="4.10.240.10">
    <property type="entry name" value="Zn(2)-C6 fungal-type DNA-binding domain"/>
    <property type="match status" value="1"/>
</dbReference>
<dbReference type="EMBL" id="KL584702">
    <property type="protein sequence ID" value="KEQ77759.1"/>
    <property type="molecule type" value="Genomic_DNA"/>
</dbReference>
<feature type="compositionally biased region" description="Polar residues" evidence="8">
    <location>
        <begin position="1"/>
        <end position="18"/>
    </location>
</feature>
<dbReference type="PROSITE" id="PS00463">
    <property type="entry name" value="ZN2_CY6_FUNGAL_1"/>
    <property type="match status" value="1"/>
</dbReference>
<dbReference type="PANTHER" id="PTHR31313">
    <property type="entry name" value="TY1 ENHANCER ACTIVATOR"/>
    <property type="match status" value="1"/>
</dbReference>
<dbReference type="OrthoDB" id="2154091at2759"/>
<keyword evidence="7" id="KW-0539">Nucleus</keyword>
<dbReference type="GO" id="GO:0008270">
    <property type="term" value="F:zinc ion binding"/>
    <property type="evidence" value="ECO:0007669"/>
    <property type="project" value="InterPro"/>
</dbReference>
<keyword evidence="3" id="KW-0862">Zinc</keyword>
<dbReference type="SMART" id="SM00066">
    <property type="entry name" value="GAL4"/>
    <property type="match status" value="1"/>
</dbReference>
<dbReference type="InterPro" id="IPR036864">
    <property type="entry name" value="Zn2-C6_fun-type_DNA-bd_sf"/>
</dbReference>
<dbReference type="AlphaFoldDB" id="A0A074X1X1"/>
<dbReference type="PROSITE" id="PS50048">
    <property type="entry name" value="ZN2_CY6_FUNGAL_2"/>
    <property type="match status" value="1"/>
</dbReference>
<feature type="region of interest" description="Disordered" evidence="8">
    <location>
        <begin position="115"/>
        <end position="146"/>
    </location>
</feature>
<dbReference type="Proteomes" id="UP000027730">
    <property type="component" value="Unassembled WGS sequence"/>
</dbReference>
<dbReference type="CDD" id="cd12148">
    <property type="entry name" value="fungal_TF_MHR"/>
    <property type="match status" value="1"/>
</dbReference>
<name>A0A074X1X1_9PEZI</name>
<comment type="subcellular location">
    <subcellularLocation>
        <location evidence="1">Nucleus</location>
    </subcellularLocation>
</comment>
<feature type="region of interest" description="Disordered" evidence="8">
    <location>
        <begin position="768"/>
        <end position="794"/>
    </location>
</feature>
<evidence type="ECO:0000313" key="11">
    <source>
        <dbReference type="Proteomes" id="UP000027730"/>
    </source>
</evidence>
<sequence>MGDTGKNSNKAVRKNASNACKGCRESKTKCDNQQPCSGCTKKGKECVYDSRDDKRRVQLRTAVHILQRRVQQLSKVIVEAGKEVPPLNHDDEEFLERVLGTLGLSDVPPYESSAVNISKTPSHLATKQQTFTPETSHSPSVGPPILAEVATSSPSVVPDATSADVQLQRPGFNDVARIMASMHDTATTHLPSTNTSNNMIPGSDHISPDWPFPTLDNMLNFDLFDPGDLSLHFLTEPPSDIPPTLQPEPAPTLQIEQIPRRQEDSISNLGDEENTELVDQLSARLGSLRLAPDGKLRYFGTASNLHLMDNQSKSSENFMLRTPSRVNVQSLLEVADLSQVVDTQLEGHLLRLFFTWHNPSSYIVDEEVFYMARQSWFNTGVQNSYYNDVLKDAMCAIGASFGSHSNLSLITYPRSMPQFFSDRAKILLDSHLDSPCVATAQALTILASYEESCQNIARGWLFGGMAMRVAFDLGLHIDSTGYVAQGILTVAEARARQVAFWGCYLSNLLWSFHLGRPFSLDDSEVTVPKPDPNIPAANPIWQPYSVPSLQLTSGAMQHTSLPDITPQIFHHWLFLCQNIAVVGHALYSHRSISKPALQELCEECTDDLFHWKESLPPHLQIDTSDTETIRLPQLLMLHMEYHHLQIFLHRPWTSGQLQPSPSQGAGVHHARHICATSATEITRLLRIYETQYSFRFINVEIIRILSSAALILIFATVPLPHREIDVEMTGYLNTCFRALEDLGGRYDSAKETRSTLLAIQRRWNDLYGRNTGQKRGPTMRGSTGQGKKVRAAPL</sequence>
<dbReference type="GeneID" id="25408689"/>
<evidence type="ECO:0000256" key="3">
    <source>
        <dbReference type="ARBA" id="ARBA00022833"/>
    </source>
</evidence>
<dbReference type="STRING" id="1043004.A0A074X1X1"/>
<dbReference type="InterPro" id="IPR007219">
    <property type="entry name" value="XnlR_reg_dom"/>
</dbReference>
<dbReference type="GO" id="GO:0006351">
    <property type="term" value="P:DNA-templated transcription"/>
    <property type="evidence" value="ECO:0007669"/>
    <property type="project" value="InterPro"/>
</dbReference>
<feature type="domain" description="Zn(2)-C6 fungal-type" evidence="9">
    <location>
        <begin position="19"/>
        <end position="48"/>
    </location>
</feature>
<dbReference type="Pfam" id="PF04082">
    <property type="entry name" value="Fungal_trans"/>
    <property type="match status" value="1"/>
</dbReference>
<organism evidence="10 11">
    <name type="scientific">Aureobasidium namibiae CBS 147.97</name>
    <dbReference type="NCBI Taxonomy" id="1043004"/>
    <lineage>
        <taxon>Eukaryota</taxon>
        <taxon>Fungi</taxon>
        <taxon>Dikarya</taxon>
        <taxon>Ascomycota</taxon>
        <taxon>Pezizomycotina</taxon>
        <taxon>Dothideomycetes</taxon>
        <taxon>Dothideomycetidae</taxon>
        <taxon>Dothideales</taxon>
        <taxon>Saccotheciaceae</taxon>
        <taxon>Aureobasidium</taxon>
    </lineage>
</organism>
<keyword evidence="11" id="KW-1185">Reference proteome</keyword>
<dbReference type="PANTHER" id="PTHR31313:SF77">
    <property type="entry name" value="ZN(II)2CYS6 TRANSCRIPTION FACTOR (EUROFUNG)"/>
    <property type="match status" value="1"/>
</dbReference>
<feature type="region of interest" description="Disordered" evidence="8">
    <location>
        <begin position="1"/>
        <end position="41"/>
    </location>
</feature>
<dbReference type="GO" id="GO:0003677">
    <property type="term" value="F:DNA binding"/>
    <property type="evidence" value="ECO:0007669"/>
    <property type="project" value="UniProtKB-KW"/>
</dbReference>
<keyword evidence="2" id="KW-0479">Metal-binding</keyword>
<accession>A0A074X1X1</accession>
<dbReference type="GO" id="GO:0000981">
    <property type="term" value="F:DNA-binding transcription factor activity, RNA polymerase II-specific"/>
    <property type="evidence" value="ECO:0007669"/>
    <property type="project" value="InterPro"/>
</dbReference>